<dbReference type="PANTHER" id="PTHR43798">
    <property type="entry name" value="MONOACYLGLYCEROL LIPASE"/>
    <property type="match status" value="1"/>
</dbReference>
<evidence type="ECO:0000259" key="2">
    <source>
        <dbReference type="Pfam" id="PF12697"/>
    </source>
</evidence>
<dbReference type="AlphaFoldDB" id="A0AAJ0GKS7"/>
<dbReference type="InterPro" id="IPR029058">
    <property type="entry name" value="AB_hydrolase_fold"/>
</dbReference>
<dbReference type="GO" id="GO:0016787">
    <property type="term" value="F:hydrolase activity"/>
    <property type="evidence" value="ECO:0007669"/>
    <property type="project" value="UniProtKB-KW"/>
</dbReference>
<dbReference type="SUPFAM" id="SSF53474">
    <property type="entry name" value="alpha/beta-Hydrolases"/>
    <property type="match status" value="1"/>
</dbReference>
<dbReference type="EMBL" id="JAUDZG010000008">
    <property type="protein sequence ID" value="KAK3301723.1"/>
    <property type="molecule type" value="Genomic_DNA"/>
</dbReference>
<dbReference type="Proteomes" id="UP001273166">
    <property type="component" value="Unassembled WGS sequence"/>
</dbReference>
<reference evidence="3" key="2">
    <citation type="submission" date="2023-06" db="EMBL/GenBank/DDBJ databases">
        <authorList>
            <consortium name="Lawrence Berkeley National Laboratory"/>
            <person name="Mondo S.J."/>
            <person name="Hensen N."/>
            <person name="Bonometti L."/>
            <person name="Westerberg I."/>
            <person name="Brannstrom I.O."/>
            <person name="Guillou S."/>
            <person name="Cros-Aarteil S."/>
            <person name="Calhoun S."/>
            <person name="Haridas S."/>
            <person name="Kuo A."/>
            <person name="Pangilinan J."/>
            <person name="Riley R."/>
            <person name="Labutti K."/>
            <person name="Andreopoulos B."/>
            <person name="Lipzen A."/>
            <person name="Chen C."/>
            <person name="Yanf M."/>
            <person name="Daum C."/>
            <person name="Ng V."/>
            <person name="Clum A."/>
            <person name="Steindorff A."/>
            <person name="Ohm R."/>
            <person name="Martin F."/>
            <person name="Silar P."/>
            <person name="Natvig D."/>
            <person name="Lalanne C."/>
            <person name="Gautier V."/>
            <person name="Ament-Velasquez S.L."/>
            <person name="Kruys A."/>
            <person name="Hutchinson M.I."/>
            <person name="Powell A.J."/>
            <person name="Barry K."/>
            <person name="Miller A.N."/>
            <person name="Grigoriev I.V."/>
            <person name="Debuchy R."/>
            <person name="Gladieux P."/>
            <person name="Thoren M.H."/>
            <person name="Johannesson H."/>
        </authorList>
    </citation>
    <scope>NUCLEOTIDE SEQUENCE</scope>
    <source>
        <strain evidence="3">CBS 333.67</strain>
    </source>
</reference>
<evidence type="ECO:0000313" key="3">
    <source>
        <dbReference type="EMBL" id="KAK3301723.1"/>
    </source>
</evidence>
<name>A0AAJ0GKS7_9PEZI</name>
<accession>A0AAJ0GKS7</accession>
<dbReference type="Pfam" id="PF12697">
    <property type="entry name" value="Abhydrolase_6"/>
    <property type="match status" value="1"/>
</dbReference>
<reference evidence="3" key="1">
    <citation type="journal article" date="2023" name="Mol. Phylogenet. Evol.">
        <title>Genome-scale phylogeny and comparative genomics of the fungal order Sordariales.</title>
        <authorList>
            <person name="Hensen N."/>
            <person name="Bonometti L."/>
            <person name="Westerberg I."/>
            <person name="Brannstrom I.O."/>
            <person name="Guillou S."/>
            <person name="Cros-Aarteil S."/>
            <person name="Calhoun S."/>
            <person name="Haridas S."/>
            <person name="Kuo A."/>
            <person name="Mondo S."/>
            <person name="Pangilinan J."/>
            <person name="Riley R."/>
            <person name="LaButti K."/>
            <person name="Andreopoulos B."/>
            <person name="Lipzen A."/>
            <person name="Chen C."/>
            <person name="Yan M."/>
            <person name="Daum C."/>
            <person name="Ng V."/>
            <person name="Clum A."/>
            <person name="Steindorff A."/>
            <person name="Ohm R.A."/>
            <person name="Martin F."/>
            <person name="Silar P."/>
            <person name="Natvig D.O."/>
            <person name="Lalanne C."/>
            <person name="Gautier V."/>
            <person name="Ament-Velasquez S.L."/>
            <person name="Kruys A."/>
            <person name="Hutchinson M.I."/>
            <person name="Powell A.J."/>
            <person name="Barry K."/>
            <person name="Miller A.N."/>
            <person name="Grigoriev I.V."/>
            <person name="Debuchy R."/>
            <person name="Gladieux P."/>
            <person name="Hiltunen Thoren M."/>
            <person name="Johannesson H."/>
        </authorList>
    </citation>
    <scope>NUCLEOTIDE SEQUENCE</scope>
    <source>
        <strain evidence="3">CBS 333.67</strain>
    </source>
</reference>
<dbReference type="PRINTS" id="PR00412">
    <property type="entry name" value="EPOXHYDRLASE"/>
</dbReference>
<feature type="domain" description="AB hydrolase-1" evidence="2">
    <location>
        <begin position="38"/>
        <end position="311"/>
    </location>
</feature>
<gene>
    <name evidence="3" type="ORF">B0T15DRAFT_544453</name>
</gene>
<organism evidence="3 4">
    <name type="scientific">Chaetomium strumarium</name>
    <dbReference type="NCBI Taxonomy" id="1170767"/>
    <lineage>
        <taxon>Eukaryota</taxon>
        <taxon>Fungi</taxon>
        <taxon>Dikarya</taxon>
        <taxon>Ascomycota</taxon>
        <taxon>Pezizomycotina</taxon>
        <taxon>Sordariomycetes</taxon>
        <taxon>Sordariomycetidae</taxon>
        <taxon>Sordariales</taxon>
        <taxon>Chaetomiaceae</taxon>
        <taxon>Chaetomium</taxon>
    </lineage>
</organism>
<dbReference type="Gene3D" id="3.40.50.1820">
    <property type="entry name" value="alpha/beta hydrolase"/>
    <property type="match status" value="1"/>
</dbReference>
<evidence type="ECO:0000256" key="1">
    <source>
        <dbReference type="ARBA" id="ARBA00022801"/>
    </source>
</evidence>
<proteinExistence type="predicted"/>
<evidence type="ECO:0000313" key="4">
    <source>
        <dbReference type="Proteomes" id="UP001273166"/>
    </source>
</evidence>
<dbReference type="GeneID" id="87888906"/>
<dbReference type="InterPro" id="IPR000073">
    <property type="entry name" value="AB_hydrolase_1"/>
</dbReference>
<keyword evidence="4" id="KW-1185">Reference proteome</keyword>
<dbReference type="GO" id="GO:0016020">
    <property type="term" value="C:membrane"/>
    <property type="evidence" value="ECO:0007669"/>
    <property type="project" value="TreeGrafter"/>
</dbReference>
<comment type="caution">
    <text evidence="3">The sequence shown here is derived from an EMBL/GenBank/DDBJ whole genome shotgun (WGS) entry which is preliminary data.</text>
</comment>
<keyword evidence="1 3" id="KW-0378">Hydrolase</keyword>
<dbReference type="InterPro" id="IPR050266">
    <property type="entry name" value="AB_hydrolase_sf"/>
</dbReference>
<dbReference type="InterPro" id="IPR000639">
    <property type="entry name" value="Epox_hydrolase-like"/>
</dbReference>
<dbReference type="PANTHER" id="PTHR43798:SF31">
    <property type="entry name" value="AB HYDROLASE SUPERFAMILY PROTEIN YCLE"/>
    <property type="match status" value="1"/>
</dbReference>
<dbReference type="RefSeq" id="XP_062717503.1">
    <property type="nucleotide sequence ID" value="XM_062870077.1"/>
</dbReference>
<protein>
    <submittedName>
        <fullName evidence="3">Alpha/Beta hydrolase protein</fullName>
    </submittedName>
</protein>
<sequence>MAIFHSKVDSASLFFRHYIPSSSPYKPASTVAHQPLTLVFLHGWPMSSRMYDQLIVPLVETHRFPVIAPDRRGFGNSEWTTPTTTAEGVTFDTFVADLISLLEHALLGNTNTNTNTNPSYSAPFVFVAASMGCSESVLARAASSFVRAHCKGFVWIGPNMPYSLRCDECPAAPDRAVWEGLIDGFRGAGGKDFIAQALPGVFRVDLGNEVGKRTLQFFERIVGQADPMALERTTTILQRPMVAELKRLADEEGGANKPDRIPVLILHGDSDSGMPLEASAAVVHEMLPWSELKVYEKAGHGLYLTHAQQVLDDLLAFLSPIVARLQ</sequence>